<dbReference type="Proteomes" id="UP000694287">
    <property type="component" value="Unassembled WGS sequence"/>
</dbReference>
<proteinExistence type="predicted"/>
<dbReference type="RefSeq" id="WP_218603749.1">
    <property type="nucleotide sequence ID" value="NZ_JADQDJ010000154.1"/>
</dbReference>
<organism evidence="1 2">
    <name type="scientific">Pseudonocardia abyssalis</name>
    <dbReference type="NCBI Taxonomy" id="2792008"/>
    <lineage>
        <taxon>Bacteria</taxon>
        <taxon>Bacillati</taxon>
        <taxon>Actinomycetota</taxon>
        <taxon>Actinomycetes</taxon>
        <taxon>Pseudonocardiales</taxon>
        <taxon>Pseudonocardiaceae</taxon>
        <taxon>Pseudonocardia</taxon>
    </lineage>
</organism>
<protein>
    <submittedName>
        <fullName evidence="1">3-methyladenine DNA glycosylase</fullName>
    </submittedName>
</protein>
<evidence type="ECO:0000313" key="2">
    <source>
        <dbReference type="Proteomes" id="UP000694287"/>
    </source>
</evidence>
<accession>A0ABS6UPA8</accession>
<sequence length="287" mass="31924">MRVLDEPTWRGLAAAHRERVETWTVPHRERRRAGEAHPVMDFLFTYYSLRPVRLEQWEPGLGVALRGGEDRPGWIRDGDAVHLDPAALPDRLTGTAEFVRALLDATASRPPRLGCFGLHEWAMVYRTDAPRHGAVPLRLGAAGTDAVVESLPVHCTHHDAFRFFTDAAVPRNALTPTREAQVDNEQPGCLHATMDLYKWAYKLSPATPSALLVDCFALAVDVRELDMRASPYDLADLGYPPVRIETPTGRAEYARAQAAFAERAAPLRRRLVEVCDLLTPAAIPRPS</sequence>
<reference evidence="1 2" key="1">
    <citation type="submission" date="2020-11" db="EMBL/GenBank/DDBJ databases">
        <title>Pseudonocardia abyssalis sp. nov. and Pseudonocardia oceani sp. nov., description and phylogenomic analysis of two novel actinomycetes isolated from the deep Southern Ocean.</title>
        <authorList>
            <person name="Parra J."/>
        </authorList>
    </citation>
    <scope>NUCLEOTIDE SEQUENCE [LARGE SCALE GENOMIC DNA]</scope>
    <source>
        <strain evidence="1 2">KRD-168</strain>
    </source>
</reference>
<dbReference type="EMBL" id="JADQDK010000001">
    <property type="protein sequence ID" value="MBW0134093.1"/>
    <property type="molecule type" value="Genomic_DNA"/>
</dbReference>
<evidence type="ECO:0000313" key="1">
    <source>
        <dbReference type="EMBL" id="MBW0134093.1"/>
    </source>
</evidence>
<keyword evidence="2" id="KW-1185">Reference proteome</keyword>
<name>A0ABS6UPA8_9PSEU</name>
<gene>
    <name evidence="1" type="ORF">I4I81_07465</name>
</gene>
<comment type="caution">
    <text evidence="1">The sequence shown here is derived from an EMBL/GenBank/DDBJ whole genome shotgun (WGS) entry which is preliminary data.</text>
</comment>